<dbReference type="AlphaFoldDB" id="X1BYT2"/>
<reference evidence="1" key="1">
    <citation type="journal article" date="2014" name="Front. Microbiol.">
        <title>High frequency of phylogenetically diverse reductive dehalogenase-homologous genes in deep subseafloor sedimentary metagenomes.</title>
        <authorList>
            <person name="Kawai M."/>
            <person name="Futagami T."/>
            <person name="Toyoda A."/>
            <person name="Takaki Y."/>
            <person name="Nishi S."/>
            <person name="Hori S."/>
            <person name="Arai W."/>
            <person name="Tsubouchi T."/>
            <person name="Morono Y."/>
            <person name="Uchiyama I."/>
            <person name="Ito T."/>
            <person name="Fujiyama A."/>
            <person name="Inagaki F."/>
            <person name="Takami H."/>
        </authorList>
    </citation>
    <scope>NUCLEOTIDE SEQUENCE</scope>
    <source>
        <strain evidence="1">Expedition CK06-06</strain>
    </source>
</reference>
<dbReference type="EMBL" id="BART01018129">
    <property type="protein sequence ID" value="GAG86292.1"/>
    <property type="molecule type" value="Genomic_DNA"/>
</dbReference>
<proteinExistence type="predicted"/>
<name>X1BYT2_9ZZZZ</name>
<feature type="non-terminal residue" evidence="1">
    <location>
        <position position="1"/>
    </location>
</feature>
<organism evidence="1">
    <name type="scientific">marine sediment metagenome</name>
    <dbReference type="NCBI Taxonomy" id="412755"/>
    <lineage>
        <taxon>unclassified sequences</taxon>
        <taxon>metagenomes</taxon>
        <taxon>ecological metagenomes</taxon>
    </lineage>
</organism>
<protein>
    <submittedName>
        <fullName evidence="1">Uncharacterized protein</fullName>
    </submittedName>
</protein>
<accession>X1BYT2</accession>
<comment type="caution">
    <text evidence="1">The sequence shown here is derived from an EMBL/GenBank/DDBJ whole genome shotgun (WGS) entry which is preliminary data.</text>
</comment>
<sequence>KNLDKEIIKLKNSQNLKPKVLSLKYKTRLYIVFKYSFIINIKK</sequence>
<evidence type="ECO:0000313" key="1">
    <source>
        <dbReference type="EMBL" id="GAG86292.1"/>
    </source>
</evidence>
<gene>
    <name evidence="1" type="ORF">S01H4_34282</name>
</gene>